<dbReference type="EMBL" id="JAOPHQ010002565">
    <property type="protein sequence ID" value="KAK0146583.1"/>
    <property type="molecule type" value="Genomic_DNA"/>
</dbReference>
<feature type="transmembrane region" description="Helical" evidence="1">
    <location>
        <begin position="46"/>
        <end position="70"/>
    </location>
</feature>
<keyword evidence="3" id="KW-1185">Reference proteome</keyword>
<accession>A0AA47P3Q5</accession>
<keyword evidence="1" id="KW-0472">Membrane</keyword>
<evidence type="ECO:0000313" key="2">
    <source>
        <dbReference type="EMBL" id="KAK0146583.1"/>
    </source>
</evidence>
<dbReference type="AlphaFoldDB" id="A0AA47P3Q5"/>
<keyword evidence="1" id="KW-0812">Transmembrane</keyword>
<comment type="caution">
    <text evidence="2">The sequence shown here is derived from an EMBL/GenBank/DDBJ whole genome shotgun (WGS) entry which is preliminary data.</text>
</comment>
<organism evidence="2 3">
    <name type="scientific">Merluccius polli</name>
    <name type="common">Benguela hake</name>
    <name type="synonym">Merluccius cadenati</name>
    <dbReference type="NCBI Taxonomy" id="89951"/>
    <lineage>
        <taxon>Eukaryota</taxon>
        <taxon>Metazoa</taxon>
        <taxon>Chordata</taxon>
        <taxon>Craniata</taxon>
        <taxon>Vertebrata</taxon>
        <taxon>Euteleostomi</taxon>
        <taxon>Actinopterygii</taxon>
        <taxon>Neopterygii</taxon>
        <taxon>Teleostei</taxon>
        <taxon>Neoteleostei</taxon>
        <taxon>Acanthomorphata</taxon>
        <taxon>Zeiogadaria</taxon>
        <taxon>Gadariae</taxon>
        <taxon>Gadiformes</taxon>
        <taxon>Gadoidei</taxon>
        <taxon>Merlucciidae</taxon>
        <taxon>Merluccius</taxon>
    </lineage>
</organism>
<dbReference type="Proteomes" id="UP001174136">
    <property type="component" value="Unassembled WGS sequence"/>
</dbReference>
<reference evidence="2" key="1">
    <citation type="journal article" date="2023" name="Front. Mar. Sci.">
        <title>A new Merluccius polli reference genome to investigate the effects of global change in West African waters.</title>
        <authorList>
            <person name="Mateo J.L."/>
            <person name="Blanco-Fernandez C."/>
            <person name="Garcia-Vazquez E."/>
            <person name="Machado-Schiaffino G."/>
        </authorList>
    </citation>
    <scope>NUCLEOTIDE SEQUENCE</scope>
    <source>
        <strain evidence="2">C29</strain>
        <tissue evidence="2">Fin</tissue>
    </source>
</reference>
<sequence>MIFGSPQLHHPIITNNETVETTSIKKGNQRFPAVRKLKGLHVAPHLLLLLYTSIVQPILLYCSTCFFIILTVKKHNRLTQITNTATKIIGLHTPKLQELNNKAITRIAHAISLDITHPLNRYFSLLPSGKRYSTIRCNKARFSRSLIPSNKAKPHR</sequence>
<proteinExistence type="predicted"/>
<gene>
    <name evidence="2" type="ORF">N1851_014087</name>
</gene>
<protein>
    <submittedName>
        <fullName evidence="2">Uncharacterized protein</fullName>
    </submittedName>
</protein>
<name>A0AA47P3Q5_MERPO</name>
<keyword evidence="1" id="KW-1133">Transmembrane helix</keyword>
<evidence type="ECO:0000256" key="1">
    <source>
        <dbReference type="SAM" id="Phobius"/>
    </source>
</evidence>
<evidence type="ECO:0000313" key="3">
    <source>
        <dbReference type="Proteomes" id="UP001174136"/>
    </source>
</evidence>